<reference evidence="3 4" key="1">
    <citation type="submission" date="2011-01" db="EMBL/GenBank/DDBJ databases">
        <title>Whole genome sequence of Tetragenococcus halophilus NBRC 12172.</title>
        <authorList>
            <person name="Nakazawa H."/>
            <person name="Omata S."/>
            <person name="Koga C."/>
            <person name="Watanabe Y."/>
            <person name="Katano Y."/>
            <person name="Ito N."/>
            <person name="Tsukatani N."/>
            <person name="Ankai A."/>
            <person name="Oguchi A."/>
            <person name="Fukui S."/>
            <person name="Yashiro I."/>
            <person name="Kamata S."/>
            <person name="Hashimoto Y."/>
            <person name="Yamazaki J."/>
            <person name="Taguchi H."/>
            <person name="Tanaka A."/>
            <person name="Koyama T."/>
            <person name="Ichige A."/>
            <person name="Hanya Y."/>
            <person name="Tanikawa S."/>
            <person name="Yamazaki S."/>
            <person name="Fujita N."/>
        </authorList>
    </citation>
    <scope>NUCLEOTIDE SEQUENCE [LARGE SCALE GENOMIC DNA]</scope>
    <source>
        <strain evidence="4">DSM 20338 / JCM 20259 / NCIMB 9735 / NBRC 12172</strain>
    </source>
</reference>
<protein>
    <submittedName>
        <fullName evidence="3">Uncharacterized protein</fullName>
    </submittedName>
</protein>
<feature type="compositionally biased region" description="Acidic residues" evidence="1">
    <location>
        <begin position="77"/>
        <end position="87"/>
    </location>
</feature>
<feature type="compositionally biased region" description="Low complexity" evidence="1">
    <location>
        <begin position="59"/>
        <end position="76"/>
    </location>
</feature>
<keyword evidence="2" id="KW-0812">Transmembrane</keyword>
<dbReference type="KEGG" id="thl:TEH_08290"/>
<feature type="transmembrane region" description="Helical" evidence="2">
    <location>
        <begin position="6"/>
        <end position="26"/>
    </location>
</feature>
<feature type="region of interest" description="Disordered" evidence="1">
    <location>
        <begin position="54"/>
        <end position="115"/>
    </location>
</feature>
<gene>
    <name evidence="3" type="ordered locus">TEH_08290</name>
</gene>
<dbReference type="Proteomes" id="UP000002663">
    <property type="component" value="Chromosome"/>
</dbReference>
<dbReference type="RefSeq" id="WP_014124220.1">
    <property type="nucleotide sequence ID" value="NC_016052.1"/>
</dbReference>
<keyword evidence="2" id="KW-0472">Membrane</keyword>
<dbReference type="AlphaFoldDB" id="A0AAN1VRC1"/>
<evidence type="ECO:0000313" key="3">
    <source>
        <dbReference type="EMBL" id="BAK94156.1"/>
    </source>
</evidence>
<organism evidence="3 4">
    <name type="scientific">Tetragenococcus halophilus (strain DSM 20338 / JCM 20259 / NCIMB 9735 / NBRC 12172)</name>
    <name type="common">Pediococcus halophilus</name>
    <dbReference type="NCBI Taxonomy" id="945021"/>
    <lineage>
        <taxon>Bacteria</taxon>
        <taxon>Bacillati</taxon>
        <taxon>Bacillota</taxon>
        <taxon>Bacilli</taxon>
        <taxon>Lactobacillales</taxon>
        <taxon>Enterococcaceae</taxon>
        <taxon>Tetragenococcus</taxon>
    </lineage>
</organism>
<proteinExistence type="predicted"/>
<evidence type="ECO:0000313" key="4">
    <source>
        <dbReference type="Proteomes" id="UP000002663"/>
    </source>
</evidence>
<evidence type="ECO:0000256" key="1">
    <source>
        <dbReference type="SAM" id="MobiDB-lite"/>
    </source>
</evidence>
<evidence type="ECO:0000256" key="2">
    <source>
        <dbReference type="SAM" id="Phobius"/>
    </source>
</evidence>
<dbReference type="EMBL" id="AP012046">
    <property type="protein sequence ID" value="BAK94156.1"/>
    <property type="molecule type" value="Genomic_DNA"/>
</dbReference>
<keyword evidence="2" id="KW-1133">Transmembrane helix</keyword>
<sequence>MGMFLFLVGILGIVGSIVWLIIGLFKRSEKKKAATLLVASVVVMIVGSFNVDSSNNEDTASANTTESTEEQTASSTEESEEESSEAEENQKAASEEFEGLTGDDSYPYASDVNVETEDDGDIDYVELVVTGDWANFNDNEKENYIGLLKTVAAEFMDEDGSLPFMQVKMANDIVARSEMLDSQNVKILD</sequence>
<name>A0AAN1VRC1_TETHN</name>
<accession>A0AAN1VRC1</accession>